<comment type="similarity">
    <text evidence="1">Belongs to the arylamine N-acetyltransferase family.</text>
</comment>
<dbReference type="AlphaFoldDB" id="A0A0F7HHC0"/>
<accession>A0A0F7HHC0</accession>
<dbReference type="Proteomes" id="UP000183090">
    <property type="component" value="Unassembled WGS sequence"/>
</dbReference>
<dbReference type="EMBL" id="FOTB01000003">
    <property type="protein sequence ID" value="SFK75866.1"/>
    <property type="molecule type" value="Genomic_DNA"/>
</dbReference>
<dbReference type="SUPFAM" id="SSF54001">
    <property type="entry name" value="Cysteine proteinases"/>
    <property type="match status" value="1"/>
</dbReference>
<dbReference type="PANTHER" id="PTHR11786">
    <property type="entry name" value="N-HYDROXYARYLAMINE O-ACETYLTRANSFERASE"/>
    <property type="match status" value="1"/>
</dbReference>
<proteinExistence type="inferred from homology"/>
<reference evidence="2 4" key="1">
    <citation type="journal article" date="2015" name="Int. J. Syst. Evol. Microbiol.">
        <title>Complete genome sequence of Salinicoccus halodurans H3B36, isolated from the Qaidam Basin in China.</title>
        <authorList>
            <person name="Jiang K."/>
            <person name="Xue Y."/>
            <person name="Ma Y."/>
        </authorList>
    </citation>
    <scope>NUCLEOTIDE SEQUENCE [LARGE SCALE GENOMIC DNA]</scope>
    <source>
        <strain evidence="2 4">H3B36</strain>
    </source>
</reference>
<dbReference type="EMBL" id="CP011366">
    <property type="protein sequence ID" value="AKG72902.1"/>
    <property type="molecule type" value="Genomic_DNA"/>
</dbReference>
<dbReference type="Pfam" id="PF00797">
    <property type="entry name" value="Acetyltransf_2"/>
    <property type="match status" value="1"/>
</dbReference>
<name>A0A0F7HHC0_9STAP</name>
<evidence type="ECO:0000256" key="1">
    <source>
        <dbReference type="ARBA" id="ARBA00006547"/>
    </source>
</evidence>
<reference evidence="4" key="2">
    <citation type="submission" date="2015-04" db="EMBL/GenBank/DDBJ databases">
        <title>Complete genome sequence of Salinicoccus halodurans strain H3B36, isolated from the Qaidam basin of China.</title>
        <authorList>
            <person name="Ma Y."/>
            <person name="Jiang K."/>
            <person name="Xue Y."/>
        </authorList>
    </citation>
    <scope>NUCLEOTIDE SEQUENCE [LARGE SCALE GENOMIC DNA]</scope>
    <source>
        <strain evidence="4">H3B36</strain>
    </source>
</reference>
<dbReference type="Proteomes" id="UP000034029">
    <property type="component" value="Chromosome"/>
</dbReference>
<evidence type="ECO:0000313" key="3">
    <source>
        <dbReference type="EMBL" id="SFK75866.1"/>
    </source>
</evidence>
<reference evidence="3 5" key="3">
    <citation type="submission" date="2016-10" db="EMBL/GenBank/DDBJ databases">
        <authorList>
            <person name="Varghese N."/>
            <person name="Submissions S."/>
        </authorList>
    </citation>
    <scope>NUCLEOTIDE SEQUENCE [LARGE SCALE GENOMIC DNA]</scope>
    <source>
        <strain evidence="3 5">CGMCC 1.6501</strain>
    </source>
</reference>
<dbReference type="GO" id="GO:0016407">
    <property type="term" value="F:acetyltransferase activity"/>
    <property type="evidence" value="ECO:0007669"/>
    <property type="project" value="InterPro"/>
</dbReference>
<dbReference type="InterPro" id="IPR001447">
    <property type="entry name" value="Arylamine_N-AcTrfase"/>
</dbReference>
<organism evidence="3 5">
    <name type="scientific">Salinicoccus halodurans</name>
    <dbReference type="NCBI Taxonomy" id="407035"/>
    <lineage>
        <taxon>Bacteria</taxon>
        <taxon>Bacillati</taxon>
        <taxon>Bacillota</taxon>
        <taxon>Bacilli</taxon>
        <taxon>Bacillales</taxon>
        <taxon>Staphylococcaceae</taxon>
        <taxon>Salinicoccus</taxon>
    </lineage>
</organism>
<dbReference type="OrthoDB" id="7181050at2"/>
<dbReference type="InterPro" id="IPR053710">
    <property type="entry name" value="Arylamine_NAT_domain_sf"/>
</dbReference>
<dbReference type="PANTHER" id="PTHR11786:SF0">
    <property type="entry name" value="ARYLAMINE N-ACETYLTRANSFERASE 4-RELATED"/>
    <property type="match status" value="1"/>
</dbReference>
<sequence length="253" mass="29386">MTDFNLLFRQRLGLSMEQKITFDDLEGILDCTSKAWPFENLTIMRRKKESITRDNLINKILNRHEGGLCYELNPLLHLFLLENDFDTSMYYGRVYNGTEYGDKTHVMFLVKHQGEDYLVDTGFGGNLPLKPVPMDGETIDSRNGSFRIVEDDDGHILKMNLRASQKGWTDGYKFYISDPVRNLEDLNLVQDIIIGSDTSPFNKDPLITAFTKQGRHTLTKTNYTVWSGKDSEKMEITSDQFYSYAEKYFNFKF</sequence>
<dbReference type="InterPro" id="IPR038765">
    <property type="entry name" value="Papain-like_cys_pep_sf"/>
</dbReference>
<dbReference type="KEGG" id="shv:AAT16_00895"/>
<evidence type="ECO:0000313" key="5">
    <source>
        <dbReference type="Proteomes" id="UP000183090"/>
    </source>
</evidence>
<dbReference type="RefSeq" id="WP_046789098.1">
    <property type="nucleotide sequence ID" value="NZ_CP011366.1"/>
</dbReference>
<evidence type="ECO:0000313" key="4">
    <source>
        <dbReference type="Proteomes" id="UP000034029"/>
    </source>
</evidence>
<dbReference type="Gene3D" id="3.30.2140.20">
    <property type="match status" value="1"/>
</dbReference>
<keyword evidence="4" id="KW-1185">Reference proteome</keyword>
<evidence type="ECO:0000313" key="2">
    <source>
        <dbReference type="EMBL" id="AKG72902.1"/>
    </source>
</evidence>
<protein>
    <submittedName>
        <fullName evidence="3">N-hydroxyarylamine O-acetyltransferase</fullName>
    </submittedName>
</protein>
<gene>
    <name evidence="2" type="ORF">AAT16_00895</name>
    <name evidence="3" type="ORF">SAMN05216235_1549</name>
</gene>